<name>A0A8J8NY23_HALGN</name>
<organism evidence="5 6">
    <name type="scientific">Halteria grandinella</name>
    <dbReference type="NCBI Taxonomy" id="5974"/>
    <lineage>
        <taxon>Eukaryota</taxon>
        <taxon>Sar</taxon>
        <taxon>Alveolata</taxon>
        <taxon>Ciliophora</taxon>
        <taxon>Intramacronucleata</taxon>
        <taxon>Spirotrichea</taxon>
        <taxon>Stichotrichia</taxon>
        <taxon>Sporadotrichida</taxon>
        <taxon>Halteriidae</taxon>
        <taxon>Halteria</taxon>
    </lineage>
</organism>
<evidence type="ECO:0000259" key="4">
    <source>
        <dbReference type="PROSITE" id="PS50222"/>
    </source>
</evidence>
<dbReference type="SMART" id="SM00054">
    <property type="entry name" value="EFh"/>
    <property type="match status" value="6"/>
</dbReference>
<dbReference type="GO" id="GO:0005509">
    <property type="term" value="F:calcium ion binding"/>
    <property type="evidence" value="ECO:0007669"/>
    <property type="project" value="InterPro"/>
</dbReference>
<dbReference type="Pfam" id="PF13499">
    <property type="entry name" value="EF-hand_7"/>
    <property type="match status" value="3"/>
</dbReference>
<dbReference type="PANTHER" id="PTHR34524:SF6">
    <property type="entry name" value="CALCYPHOSINE LIKE"/>
    <property type="match status" value="1"/>
</dbReference>
<dbReference type="PROSITE" id="PS50222">
    <property type="entry name" value="EF_HAND_2"/>
    <property type="match status" value="6"/>
</dbReference>
<feature type="domain" description="EF-hand" evidence="4">
    <location>
        <begin position="331"/>
        <end position="366"/>
    </location>
</feature>
<accession>A0A8J8NY23</accession>
<dbReference type="InterPro" id="IPR018247">
    <property type="entry name" value="EF_Hand_1_Ca_BS"/>
</dbReference>
<feature type="domain" description="EF-hand" evidence="4">
    <location>
        <begin position="24"/>
        <end position="59"/>
    </location>
</feature>
<evidence type="ECO:0000313" key="5">
    <source>
        <dbReference type="EMBL" id="TNV82241.1"/>
    </source>
</evidence>
<dbReference type="InterPro" id="IPR051581">
    <property type="entry name" value="Ca-bind"/>
</dbReference>
<dbReference type="InterPro" id="IPR011992">
    <property type="entry name" value="EF-hand-dom_pair"/>
</dbReference>
<comment type="caution">
    <text evidence="5">The sequence shown here is derived from an EMBL/GenBank/DDBJ whole genome shotgun (WGS) entry which is preliminary data.</text>
</comment>
<sequence>MDWRNRLDQIKNKLKLQLHARGVDNITQMQAIFDEYDIDKSGTLDKLEFEEMLSKLGIFMTTQELTAVYNQFDKNRDGHISYDEFINTVKTDMNEKRLAVVKHAWQTLDESASGKISWGKLQTAYQVEAHPRVRTREKKSESVRAEFVETLGKFQVGGFISEQAFIQYYADVNATLPAEKDDYFVDLVLKTWGLSATNQVYVTPERTKQLEDIIFEKIRQRTHGADDEGKTVKKIFKHFDIDGFGTIEFKEFKKALETLGCVFRDNELQSLFTKFDANGNGKLDYEEFASFIARMGSGNNPNVNPVFGITREPPNQVIDKIKVTLKARGAHGIRQLGQVFRRIDNSKDHKLDRTEFQWGLRENGHVLSPSEFERIFKYFDKNNDGKIDYDEFLRGIRGHQKLDKTGDQKVTIDDLKGVYDVSFHPKFRNGQLTRDQILSEFLAQWDTLQADGTVHFAEFEDYYKDVSASIDDDEYFEAVIRSAWKLA</sequence>
<keyword evidence="2" id="KW-0677">Repeat</keyword>
<gene>
    <name evidence="5" type="ORF">FGO68_gene969</name>
</gene>
<keyword evidence="6" id="KW-1185">Reference proteome</keyword>
<feature type="domain" description="EF-hand" evidence="4">
    <location>
        <begin position="60"/>
        <end position="95"/>
    </location>
</feature>
<evidence type="ECO:0000256" key="3">
    <source>
        <dbReference type="ARBA" id="ARBA00022837"/>
    </source>
</evidence>
<evidence type="ECO:0000256" key="2">
    <source>
        <dbReference type="ARBA" id="ARBA00022737"/>
    </source>
</evidence>
<keyword evidence="3" id="KW-0106">Calcium</keyword>
<protein>
    <recommendedName>
        <fullName evidence="4">EF-hand domain-containing protein</fullName>
    </recommendedName>
</protein>
<reference evidence="5" key="1">
    <citation type="submission" date="2019-06" db="EMBL/GenBank/DDBJ databases">
        <authorList>
            <person name="Zheng W."/>
        </authorList>
    </citation>
    <scope>NUCLEOTIDE SEQUENCE</scope>
    <source>
        <strain evidence="5">QDHG01</strain>
    </source>
</reference>
<proteinExistence type="predicted"/>
<dbReference type="InterPro" id="IPR002048">
    <property type="entry name" value="EF_hand_dom"/>
</dbReference>
<dbReference type="PANTHER" id="PTHR34524">
    <property type="entry name" value="CALCYPHOSIN"/>
    <property type="match status" value="1"/>
</dbReference>
<feature type="domain" description="EF-hand" evidence="4">
    <location>
        <begin position="227"/>
        <end position="262"/>
    </location>
</feature>
<feature type="domain" description="EF-hand" evidence="4">
    <location>
        <begin position="367"/>
        <end position="402"/>
    </location>
</feature>
<keyword evidence="1" id="KW-0479">Metal-binding</keyword>
<dbReference type="SUPFAM" id="SSF47473">
    <property type="entry name" value="EF-hand"/>
    <property type="match status" value="2"/>
</dbReference>
<dbReference type="Gene3D" id="1.10.238.10">
    <property type="entry name" value="EF-hand"/>
    <property type="match status" value="5"/>
</dbReference>
<dbReference type="OrthoDB" id="444540at2759"/>
<evidence type="ECO:0000256" key="1">
    <source>
        <dbReference type="ARBA" id="ARBA00022723"/>
    </source>
</evidence>
<dbReference type="Proteomes" id="UP000785679">
    <property type="component" value="Unassembled WGS sequence"/>
</dbReference>
<dbReference type="AlphaFoldDB" id="A0A8J8NY23"/>
<dbReference type="EMBL" id="RRYP01005207">
    <property type="protein sequence ID" value="TNV82241.1"/>
    <property type="molecule type" value="Genomic_DNA"/>
</dbReference>
<dbReference type="PROSITE" id="PS00018">
    <property type="entry name" value="EF_HAND_1"/>
    <property type="match status" value="5"/>
</dbReference>
<feature type="domain" description="EF-hand" evidence="4">
    <location>
        <begin position="263"/>
        <end position="298"/>
    </location>
</feature>
<evidence type="ECO:0000313" key="6">
    <source>
        <dbReference type="Proteomes" id="UP000785679"/>
    </source>
</evidence>
<dbReference type="CDD" id="cd00051">
    <property type="entry name" value="EFh"/>
    <property type="match status" value="2"/>
</dbReference>